<dbReference type="STRING" id="1163617.SCD_n02890"/>
<dbReference type="GO" id="GO:0008757">
    <property type="term" value="F:S-adenosylmethionine-dependent methyltransferase activity"/>
    <property type="evidence" value="ECO:0007669"/>
    <property type="project" value="InterPro"/>
</dbReference>
<dbReference type="EMBL" id="AP013066">
    <property type="protein sequence ID" value="BAN36689.1"/>
    <property type="molecule type" value="Genomic_DNA"/>
</dbReference>
<keyword evidence="3" id="KW-1185">Reference proteome</keyword>
<dbReference type="Proteomes" id="UP000015559">
    <property type="component" value="Chromosome"/>
</dbReference>
<dbReference type="InterPro" id="IPR029063">
    <property type="entry name" value="SAM-dependent_MTases_sf"/>
</dbReference>
<name>S6AP69_SULDS</name>
<protein>
    <submittedName>
        <fullName evidence="2">Putative methyltransferase</fullName>
    </submittedName>
</protein>
<proteinExistence type="predicted"/>
<dbReference type="GO" id="GO:0032259">
    <property type="term" value="P:methylation"/>
    <property type="evidence" value="ECO:0007669"/>
    <property type="project" value="UniProtKB-KW"/>
</dbReference>
<keyword evidence="2" id="KW-0808">Transferase</keyword>
<evidence type="ECO:0000313" key="2">
    <source>
        <dbReference type="EMBL" id="BAN36689.1"/>
    </source>
</evidence>
<dbReference type="InterPro" id="IPR013216">
    <property type="entry name" value="Methyltransf_11"/>
</dbReference>
<evidence type="ECO:0000259" key="1">
    <source>
        <dbReference type="Pfam" id="PF08241"/>
    </source>
</evidence>
<gene>
    <name evidence="2" type="ORF">SCD_n02890</name>
</gene>
<dbReference type="KEGG" id="sdr:SCD_n02890"/>
<reference evidence="2 3" key="1">
    <citation type="journal article" date="2012" name="Appl. Environ. Microbiol.">
        <title>Draft genome sequence of a psychrotolerant sulfur-oxidizing bacterium, Sulfuricella denitrificans skB26, and proteomic insights into cold adaptation.</title>
        <authorList>
            <person name="Watanabe T."/>
            <person name="Kojima H."/>
            <person name="Fukui M."/>
        </authorList>
    </citation>
    <scope>NUCLEOTIDE SEQUENCE [LARGE SCALE GENOMIC DNA]</scope>
    <source>
        <strain evidence="3">skB26</strain>
    </source>
</reference>
<dbReference type="CDD" id="cd02440">
    <property type="entry name" value="AdoMet_MTases"/>
    <property type="match status" value="1"/>
</dbReference>
<dbReference type="AlphaFoldDB" id="S6AP69"/>
<keyword evidence="2" id="KW-0489">Methyltransferase</keyword>
<accession>S6AP69</accession>
<dbReference type="Pfam" id="PF08241">
    <property type="entry name" value="Methyltransf_11"/>
    <property type="match status" value="1"/>
</dbReference>
<sequence length="244" mass="27862">MSIEILNEHRLLWNKKPSLRAIYSDYYRRIVKQCIPGRSLEIGGGTGNLKDYLGEVISTDIVPNPWLDAAADAQSLPFENESFANIVGVDVLHHLERPHRFLAEAERVLQPGGRIILVEPAITPMSWPFYNFAHPEPVNMRADPLAEGPLDPNRHPFDANQAIPTLLFKKQHAHMEKTFPKLRLINMEHISFFVYPFSGGFRSWCLVPSFLIAPVLQFENIIAPLVGKWMAFRLFVVVEKRGRN</sequence>
<dbReference type="SUPFAM" id="SSF53335">
    <property type="entry name" value="S-adenosyl-L-methionine-dependent methyltransferases"/>
    <property type="match status" value="1"/>
</dbReference>
<dbReference type="Gene3D" id="3.40.50.150">
    <property type="entry name" value="Vaccinia Virus protein VP39"/>
    <property type="match status" value="1"/>
</dbReference>
<dbReference type="eggNOG" id="COG2226">
    <property type="taxonomic scope" value="Bacteria"/>
</dbReference>
<feature type="domain" description="Methyltransferase type 11" evidence="1">
    <location>
        <begin position="40"/>
        <end position="117"/>
    </location>
</feature>
<dbReference type="HOGENOM" id="CLU_092410_0_0_4"/>
<organism evidence="2 3">
    <name type="scientific">Sulfuricella denitrificans (strain DSM 22764 / NBRC 105220 / skB26)</name>
    <dbReference type="NCBI Taxonomy" id="1163617"/>
    <lineage>
        <taxon>Bacteria</taxon>
        <taxon>Pseudomonadati</taxon>
        <taxon>Pseudomonadota</taxon>
        <taxon>Betaproteobacteria</taxon>
        <taxon>Nitrosomonadales</taxon>
        <taxon>Sulfuricellaceae</taxon>
        <taxon>Sulfuricella</taxon>
    </lineage>
</organism>
<evidence type="ECO:0000313" key="3">
    <source>
        <dbReference type="Proteomes" id="UP000015559"/>
    </source>
</evidence>